<dbReference type="AlphaFoldDB" id="A0A3R6VIM0"/>
<organism evidence="20 21">
    <name type="scientific">Bombilactobacillus bombi</name>
    <dbReference type="NCBI Taxonomy" id="1303590"/>
    <lineage>
        <taxon>Bacteria</taxon>
        <taxon>Bacillati</taxon>
        <taxon>Bacillota</taxon>
        <taxon>Bacilli</taxon>
        <taxon>Lactobacillales</taxon>
        <taxon>Lactobacillaceae</taxon>
        <taxon>Bombilactobacillus</taxon>
    </lineage>
</organism>
<reference evidence="20 21" key="1">
    <citation type="submission" date="2018-07" db="EMBL/GenBank/DDBJ databases">
        <title>Genome sequences of six Lactobacillus spp. isolated from bumble bee guts.</title>
        <authorList>
            <person name="Motta E.V.S."/>
            <person name="Moran N.A."/>
        </authorList>
    </citation>
    <scope>NUCLEOTIDE SEQUENCE [LARGE SCALE GENOMIC DNA]</scope>
    <source>
        <strain evidence="20 21">BI-1.1</strain>
    </source>
</reference>
<dbReference type="SMART" id="SM00874">
    <property type="entry name" value="B5"/>
    <property type="match status" value="1"/>
</dbReference>
<protein>
    <recommendedName>
        <fullName evidence="15">Phenylalanine--tRNA ligase beta subunit</fullName>
        <ecNumber evidence="15">6.1.1.20</ecNumber>
    </recommendedName>
    <alternativeName>
        <fullName evidence="15">Phenylalanyl-tRNA synthetase beta subunit</fullName>
        <shortName evidence="15">PheRS</shortName>
    </alternativeName>
</protein>
<comment type="subcellular location">
    <subcellularLocation>
        <location evidence="1 15">Cytoplasm</location>
    </subcellularLocation>
</comment>
<comment type="caution">
    <text evidence="20">The sequence shown here is derived from an EMBL/GenBank/DDBJ whole genome shotgun (WGS) entry which is preliminary data.</text>
</comment>
<dbReference type="Gene3D" id="2.40.50.140">
    <property type="entry name" value="Nucleic acid-binding proteins"/>
    <property type="match status" value="1"/>
</dbReference>
<evidence type="ECO:0000256" key="14">
    <source>
        <dbReference type="ARBA" id="ARBA00049255"/>
    </source>
</evidence>
<dbReference type="GO" id="GO:0016740">
    <property type="term" value="F:transferase activity"/>
    <property type="evidence" value="ECO:0007669"/>
    <property type="project" value="UniProtKB-ARBA"/>
</dbReference>
<keyword evidence="4 15" id="KW-0963">Cytoplasm</keyword>
<dbReference type="Gene3D" id="3.30.930.10">
    <property type="entry name" value="Bira Bifunctional Protein, Domain 2"/>
    <property type="match status" value="1"/>
</dbReference>
<comment type="similarity">
    <text evidence="2 15">Belongs to the phenylalanyl-tRNA synthetase beta subunit family. Type 1 subfamily.</text>
</comment>
<dbReference type="EC" id="6.1.1.20" evidence="15"/>
<comment type="catalytic activity">
    <reaction evidence="14 15">
        <text>tRNA(Phe) + L-phenylalanine + ATP = L-phenylalanyl-tRNA(Phe) + AMP + diphosphate + H(+)</text>
        <dbReference type="Rhea" id="RHEA:19413"/>
        <dbReference type="Rhea" id="RHEA-COMP:9668"/>
        <dbReference type="Rhea" id="RHEA-COMP:9699"/>
        <dbReference type="ChEBI" id="CHEBI:15378"/>
        <dbReference type="ChEBI" id="CHEBI:30616"/>
        <dbReference type="ChEBI" id="CHEBI:33019"/>
        <dbReference type="ChEBI" id="CHEBI:58095"/>
        <dbReference type="ChEBI" id="CHEBI:78442"/>
        <dbReference type="ChEBI" id="CHEBI:78531"/>
        <dbReference type="ChEBI" id="CHEBI:456215"/>
        <dbReference type="EC" id="6.1.1.20"/>
    </reaction>
</comment>
<evidence type="ECO:0000256" key="11">
    <source>
        <dbReference type="ARBA" id="ARBA00022884"/>
    </source>
</evidence>
<dbReference type="Proteomes" id="UP000284109">
    <property type="component" value="Unassembled WGS sequence"/>
</dbReference>
<evidence type="ECO:0000259" key="17">
    <source>
        <dbReference type="PROSITE" id="PS50886"/>
    </source>
</evidence>
<keyword evidence="8 15" id="KW-0547">Nucleotide-binding</keyword>
<dbReference type="SUPFAM" id="SSF55681">
    <property type="entry name" value="Class II aaRS and biotin synthetases"/>
    <property type="match status" value="1"/>
</dbReference>
<dbReference type="PANTHER" id="PTHR10947:SF0">
    <property type="entry name" value="PHENYLALANINE--TRNA LIGASE BETA SUBUNIT"/>
    <property type="match status" value="1"/>
</dbReference>
<feature type="domain" description="B5" evidence="19">
    <location>
        <begin position="410"/>
        <end position="485"/>
    </location>
</feature>
<dbReference type="NCBIfam" id="TIGR00472">
    <property type="entry name" value="pheT_bact"/>
    <property type="match status" value="1"/>
</dbReference>
<dbReference type="FunFam" id="2.40.50.140:FF:000045">
    <property type="entry name" value="Phenylalanine--tRNA ligase beta subunit"/>
    <property type="match status" value="1"/>
</dbReference>
<dbReference type="Pfam" id="PF03147">
    <property type="entry name" value="FDX-ACB"/>
    <property type="match status" value="1"/>
</dbReference>
<evidence type="ECO:0000256" key="5">
    <source>
        <dbReference type="ARBA" id="ARBA00022555"/>
    </source>
</evidence>
<evidence type="ECO:0000256" key="8">
    <source>
        <dbReference type="ARBA" id="ARBA00022741"/>
    </source>
</evidence>
<dbReference type="GO" id="GO:0009328">
    <property type="term" value="C:phenylalanine-tRNA ligase complex"/>
    <property type="evidence" value="ECO:0007669"/>
    <property type="project" value="TreeGrafter"/>
</dbReference>
<dbReference type="SMART" id="SM00873">
    <property type="entry name" value="B3_4"/>
    <property type="match status" value="1"/>
</dbReference>
<dbReference type="Pfam" id="PF03483">
    <property type="entry name" value="B3_4"/>
    <property type="match status" value="1"/>
</dbReference>
<evidence type="ECO:0000256" key="7">
    <source>
        <dbReference type="ARBA" id="ARBA00022723"/>
    </source>
</evidence>
<dbReference type="InterPro" id="IPR005147">
    <property type="entry name" value="tRNA_synthase_B5-dom"/>
</dbReference>
<keyword evidence="7 15" id="KW-0479">Metal-binding</keyword>
<evidence type="ECO:0000256" key="9">
    <source>
        <dbReference type="ARBA" id="ARBA00022840"/>
    </source>
</evidence>
<dbReference type="GO" id="GO:0000049">
    <property type="term" value="F:tRNA binding"/>
    <property type="evidence" value="ECO:0007669"/>
    <property type="project" value="UniProtKB-UniRule"/>
</dbReference>
<dbReference type="CDD" id="cd00769">
    <property type="entry name" value="PheRS_beta_core"/>
    <property type="match status" value="1"/>
</dbReference>
<evidence type="ECO:0000256" key="4">
    <source>
        <dbReference type="ARBA" id="ARBA00022490"/>
    </source>
</evidence>
<dbReference type="Pfam" id="PF01588">
    <property type="entry name" value="tRNA_bind"/>
    <property type="match status" value="1"/>
</dbReference>
<feature type="binding site" evidence="15">
    <location>
        <position position="473"/>
    </location>
    <ligand>
        <name>Mg(2+)</name>
        <dbReference type="ChEBI" id="CHEBI:18420"/>
        <note>shared with alpha subunit</note>
    </ligand>
</feature>
<dbReference type="InterPro" id="IPR005146">
    <property type="entry name" value="B3/B4_tRNA-bd"/>
</dbReference>
<evidence type="ECO:0000256" key="16">
    <source>
        <dbReference type="PROSITE-ProRule" id="PRU00209"/>
    </source>
</evidence>
<dbReference type="InterPro" id="IPR009061">
    <property type="entry name" value="DNA-bd_dom_put_sf"/>
</dbReference>
<dbReference type="Gene3D" id="3.30.70.380">
    <property type="entry name" value="Ferrodoxin-fold anticodon-binding domain"/>
    <property type="match status" value="1"/>
</dbReference>
<dbReference type="Gene3D" id="3.50.40.10">
    <property type="entry name" value="Phenylalanyl-trna Synthetase, Chain B, domain 3"/>
    <property type="match status" value="1"/>
</dbReference>
<dbReference type="InterPro" id="IPR005121">
    <property type="entry name" value="Fdx_antiC-bd"/>
</dbReference>
<dbReference type="PROSITE" id="PS51483">
    <property type="entry name" value="B5"/>
    <property type="match status" value="1"/>
</dbReference>
<dbReference type="GO" id="GO:0000287">
    <property type="term" value="F:magnesium ion binding"/>
    <property type="evidence" value="ECO:0007669"/>
    <property type="project" value="UniProtKB-UniRule"/>
</dbReference>
<proteinExistence type="inferred from homology"/>
<dbReference type="CDD" id="cd02796">
    <property type="entry name" value="tRNA_bind_bactPheRS"/>
    <property type="match status" value="1"/>
</dbReference>
<evidence type="ECO:0000256" key="12">
    <source>
        <dbReference type="ARBA" id="ARBA00022917"/>
    </source>
</evidence>
<keyword evidence="12 15" id="KW-0648">Protein biosynthesis</keyword>
<dbReference type="InterPro" id="IPR036690">
    <property type="entry name" value="Fdx_antiC-bd_sf"/>
</dbReference>
<evidence type="ECO:0000313" key="20">
    <source>
        <dbReference type="EMBL" id="RHW49604.1"/>
    </source>
</evidence>
<dbReference type="FunFam" id="3.50.40.10:FF:000001">
    <property type="entry name" value="Phenylalanine--tRNA ligase beta subunit"/>
    <property type="match status" value="1"/>
</dbReference>
<dbReference type="PROSITE" id="PS51447">
    <property type="entry name" value="FDX_ACB"/>
    <property type="match status" value="1"/>
</dbReference>
<dbReference type="SUPFAM" id="SSF54991">
    <property type="entry name" value="Anticodon-binding domain of PheRS"/>
    <property type="match status" value="1"/>
</dbReference>
<evidence type="ECO:0000259" key="18">
    <source>
        <dbReference type="PROSITE" id="PS51447"/>
    </source>
</evidence>
<dbReference type="GO" id="GO:0004826">
    <property type="term" value="F:phenylalanine-tRNA ligase activity"/>
    <property type="evidence" value="ECO:0007669"/>
    <property type="project" value="UniProtKB-UniRule"/>
</dbReference>
<evidence type="ECO:0000256" key="3">
    <source>
        <dbReference type="ARBA" id="ARBA00011209"/>
    </source>
</evidence>
<dbReference type="GO" id="GO:0005524">
    <property type="term" value="F:ATP binding"/>
    <property type="evidence" value="ECO:0007669"/>
    <property type="project" value="UniProtKB-UniRule"/>
</dbReference>
<dbReference type="SUPFAM" id="SSF56037">
    <property type="entry name" value="PheT/TilS domain"/>
    <property type="match status" value="1"/>
</dbReference>
<dbReference type="EMBL" id="QOCR01000004">
    <property type="protein sequence ID" value="RHW49604.1"/>
    <property type="molecule type" value="Genomic_DNA"/>
</dbReference>
<dbReference type="NCBIfam" id="NF045760">
    <property type="entry name" value="YtpR"/>
    <property type="match status" value="1"/>
</dbReference>
<keyword evidence="21" id="KW-1185">Reference proteome</keyword>
<sequence>MKISTNWLAEYVNLPETPAQIAERETVTGIEVDEIIQPSAGLKKLVVGKIMQVKSHPDADHLHVCQVDVGQEQLTQIVCGAPNVQVGQLVIVALPGARIAHNEKIKKGKFRGVESLGMLCALQEIGFDEAVVPDEYKDGIYVFPADSQAKTGEPVFEYLGMDDTILDFDITPNRADTLGMRGTAWEVAAMYDEKPHFDQPQVHEIDEIANDLLTVKVADESLAPTYRVRIVKNVQVQASPLWLQRRLWNNGIKPINNVVDITNYVMLEYGQPLHAYDYDRLNSKQLIVRLAQAGEQITALNGNNYELDSQDIVIANEQRPLGLAGIMGGNESKIASSTTTVVLESGVFDSIRIRKTAQRHNLRTDASTRFEKGVDLAATAEALDKAASLLETLGSATVLNNQIVGSQAPLDPIVVQVSPKHINHVLGTDIATSEIKAIMERLGFAASGNDEQMTVTVPLRRWDISIEADIIEEVVRIYGFDKLPSTLPVGPQTVGGYNQHQQFLRRARSLMRSLGYDEAISYALTTQEKATAFSDIHQCVTKVDWPMTHDHEYLRLNLISGLLDDILYNVARKQTNLALFEQGRVFPKNDEQAVRPHEVEFIAGAVTGNIEDQNWQNSARSVDFFAVKGDVDQLLQGLNKKAQISYQATDSITQLHPGQTALILMNEHVVGFIGTVHPGYAKKLGLPETVVFQLNLDEIEALPDKNNIYIPAAKFPAVTRDIAILVPQTVTHAALEAAIAQAGGKYLTNIKLFDIYAGKNIKSGYKSVAYDLTFQNREATLTDQLVNQHFERVKQVLQEQFGAEIR</sequence>
<evidence type="ECO:0000256" key="6">
    <source>
        <dbReference type="ARBA" id="ARBA00022598"/>
    </source>
</evidence>
<name>A0A3R6VIM0_9LACO</name>
<evidence type="ECO:0000313" key="21">
    <source>
        <dbReference type="Proteomes" id="UP000284109"/>
    </source>
</evidence>
<keyword evidence="10 15" id="KW-0460">Magnesium</keyword>
<dbReference type="FunFam" id="3.30.70.380:FF:000001">
    <property type="entry name" value="Phenylalanine--tRNA ligase beta subunit"/>
    <property type="match status" value="1"/>
</dbReference>
<evidence type="ECO:0000256" key="13">
    <source>
        <dbReference type="ARBA" id="ARBA00023146"/>
    </source>
</evidence>
<feature type="binding site" evidence="15">
    <location>
        <position position="472"/>
    </location>
    <ligand>
        <name>Mg(2+)</name>
        <dbReference type="ChEBI" id="CHEBI:18420"/>
        <note>shared with alpha subunit</note>
    </ligand>
</feature>
<dbReference type="SMART" id="SM00896">
    <property type="entry name" value="FDX-ACB"/>
    <property type="match status" value="1"/>
</dbReference>
<feature type="domain" description="TRNA-binding" evidence="17">
    <location>
        <begin position="39"/>
        <end position="156"/>
    </location>
</feature>
<dbReference type="FunFam" id="3.30.930.10:FF:000022">
    <property type="entry name" value="Phenylalanine--tRNA ligase beta subunit"/>
    <property type="match status" value="1"/>
</dbReference>
<dbReference type="PANTHER" id="PTHR10947">
    <property type="entry name" value="PHENYLALANYL-TRNA SYNTHETASE BETA CHAIN AND LEUCINE-RICH REPEAT-CONTAINING PROTEIN 47"/>
    <property type="match status" value="1"/>
</dbReference>
<dbReference type="SUPFAM" id="SSF46955">
    <property type="entry name" value="Putative DNA-binding domain"/>
    <property type="match status" value="1"/>
</dbReference>
<evidence type="ECO:0000256" key="10">
    <source>
        <dbReference type="ARBA" id="ARBA00022842"/>
    </source>
</evidence>
<dbReference type="HAMAP" id="MF_00283">
    <property type="entry name" value="Phe_tRNA_synth_beta1"/>
    <property type="match status" value="1"/>
</dbReference>
<dbReference type="GO" id="GO:0140096">
    <property type="term" value="F:catalytic activity, acting on a protein"/>
    <property type="evidence" value="ECO:0007669"/>
    <property type="project" value="UniProtKB-ARBA"/>
</dbReference>
<dbReference type="Pfam" id="PF03484">
    <property type="entry name" value="B5"/>
    <property type="match status" value="1"/>
</dbReference>
<dbReference type="FunFam" id="3.30.56.10:FF:000002">
    <property type="entry name" value="Phenylalanine--tRNA ligase beta subunit"/>
    <property type="match status" value="1"/>
</dbReference>
<keyword evidence="9 15" id="KW-0067">ATP-binding</keyword>
<feature type="binding site" evidence="15">
    <location>
        <position position="469"/>
    </location>
    <ligand>
        <name>Mg(2+)</name>
        <dbReference type="ChEBI" id="CHEBI:18420"/>
        <note>shared with alpha subunit</note>
    </ligand>
</feature>
<evidence type="ECO:0000256" key="1">
    <source>
        <dbReference type="ARBA" id="ARBA00004496"/>
    </source>
</evidence>
<dbReference type="Pfam" id="PF17759">
    <property type="entry name" value="tRNA_synthFbeta"/>
    <property type="match status" value="1"/>
</dbReference>
<evidence type="ECO:0000259" key="19">
    <source>
        <dbReference type="PROSITE" id="PS51483"/>
    </source>
</evidence>
<gene>
    <name evidence="15" type="primary">pheT</name>
    <name evidence="20" type="ORF">DS831_05410</name>
</gene>
<dbReference type="Gene3D" id="3.30.56.10">
    <property type="match status" value="2"/>
</dbReference>
<keyword evidence="11 16" id="KW-0694">RNA-binding</keyword>
<dbReference type="InterPro" id="IPR045060">
    <property type="entry name" value="Phe-tRNA-ligase_IIc_bsu"/>
</dbReference>
<dbReference type="PROSITE" id="PS50886">
    <property type="entry name" value="TRBD"/>
    <property type="match status" value="1"/>
</dbReference>
<dbReference type="InterPro" id="IPR033714">
    <property type="entry name" value="tRNA_bind_bactPheRS"/>
</dbReference>
<dbReference type="InterPro" id="IPR041616">
    <property type="entry name" value="PheRS_beta_core"/>
</dbReference>
<keyword evidence="5 16" id="KW-0820">tRNA-binding</keyword>
<dbReference type="SUPFAM" id="SSF50249">
    <property type="entry name" value="Nucleic acid-binding proteins"/>
    <property type="match status" value="1"/>
</dbReference>
<dbReference type="GO" id="GO:0006432">
    <property type="term" value="P:phenylalanyl-tRNA aminoacylation"/>
    <property type="evidence" value="ECO:0007669"/>
    <property type="project" value="UniProtKB-UniRule"/>
</dbReference>
<keyword evidence="6 15" id="KW-0436">Ligase</keyword>
<dbReference type="RefSeq" id="WP_118901133.1">
    <property type="nucleotide sequence ID" value="NZ_QOCR01000004.1"/>
</dbReference>
<feature type="binding site" evidence="15">
    <location>
        <position position="463"/>
    </location>
    <ligand>
        <name>Mg(2+)</name>
        <dbReference type="ChEBI" id="CHEBI:18420"/>
        <note>shared with alpha subunit</note>
    </ligand>
</feature>
<dbReference type="InterPro" id="IPR045864">
    <property type="entry name" value="aa-tRNA-synth_II/BPL/LPL"/>
</dbReference>
<dbReference type="InterPro" id="IPR020825">
    <property type="entry name" value="Phe-tRNA_synthase-like_B3/B4"/>
</dbReference>
<dbReference type="InterPro" id="IPR002547">
    <property type="entry name" value="tRNA-bd_dom"/>
</dbReference>
<feature type="domain" description="FDX-ACB" evidence="18">
    <location>
        <begin position="713"/>
        <end position="806"/>
    </location>
</feature>
<evidence type="ECO:0000256" key="2">
    <source>
        <dbReference type="ARBA" id="ARBA00008653"/>
    </source>
</evidence>
<comment type="subunit">
    <text evidence="3 15">Tetramer of two alpha and two beta subunits.</text>
</comment>
<keyword evidence="13 15" id="KW-0030">Aminoacyl-tRNA synthetase</keyword>
<dbReference type="InterPro" id="IPR012340">
    <property type="entry name" value="NA-bd_OB-fold"/>
</dbReference>
<accession>A0A3R6VIM0</accession>
<dbReference type="OrthoDB" id="9805455at2"/>
<dbReference type="InterPro" id="IPR004532">
    <property type="entry name" value="Phe-tRNA-ligase_IIc_bsu_bact"/>
</dbReference>
<evidence type="ECO:0000256" key="15">
    <source>
        <dbReference type="HAMAP-Rule" id="MF_00283"/>
    </source>
</evidence>
<comment type="cofactor">
    <cofactor evidence="15">
        <name>Mg(2+)</name>
        <dbReference type="ChEBI" id="CHEBI:18420"/>
    </cofactor>
    <text evidence="15">Binds 2 magnesium ions per tetramer.</text>
</comment>